<dbReference type="InterPro" id="IPR025662">
    <property type="entry name" value="Sigma_54_int_dom_ATP-bd_1"/>
</dbReference>
<evidence type="ECO:0000256" key="1">
    <source>
        <dbReference type="ARBA" id="ARBA00022553"/>
    </source>
</evidence>
<evidence type="ECO:0000256" key="7">
    <source>
        <dbReference type="ARBA" id="ARBA00023163"/>
    </source>
</evidence>
<keyword evidence="5" id="KW-0805">Transcription regulation</keyword>
<dbReference type="InterPro" id="IPR027417">
    <property type="entry name" value="P-loop_NTPase"/>
</dbReference>
<evidence type="ECO:0000313" key="12">
    <source>
        <dbReference type="EMBL" id="EPR33162.1"/>
    </source>
</evidence>
<dbReference type="PANTHER" id="PTHR32071">
    <property type="entry name" value="TRANSCRIPTIONAL REGULATORY PROTEIN"/>
    <property type="match status" value="1"/>
</dbReference>
<dbReference type="CDD" id="cd00009">
    <property type="entry name" value="AAA"/>
    <property type="match status" value="1"/>
</dbReference>
<name>S7T7Q7_9BACT</name>
<dbReference type="Gene3D" id="3.40.50.300">
    <property type="entry name" value="P-loop containing nucleotide triphosphate hydrolases"/>
    <property type="match status" value="1"/>
</dbReference>
<feature type="modified residue" description="4-aspartylphosphate" evidence="8">
    <location>
        <position position="54"/>
    </location>
</feature>
<dbReference type="InterPro" id="IPR011006">
    <property type="entry name" value="CheY-like_superfamily"/>
</dbReference>
<dbReference type="SMART" id="SM00448">
    <property type="entry name" value="REC"/>
    <property type="match status" value="1"/>
</dbReference>
<dbReference type="Pfam" id="PF25601">
    <property type="entry name" value="AAA_lid_14"/>
    <property type="match status" value="1"/>
</dbReference>
<dbReference type="PROSITE" id="PS50110">
    <property type="entry name" value="RESPONSE_REGULATORY"/>
    <property type="match status" value="1"/>
</dbReference>
<evidence type="ECO:0000256" key="5">
    <source>
        <dbReference type="ARBA" id="ARBA00023015"/>
    </source>
</evidence>
<dbReference type="Gene3D" id="3.40.50.2300">
    <property type="match status" value="1"/>
</dbReference>
<dbReference type="InterPro" id="IPR009057">
    <property type="entry name" value="Homeodomain-like_sf"/>
</dbReference>
<comment type="caution">
    <text evidence="12">The sequence shown here is derived from an EMBL/GenBank/DDBJ whole genome shotgun (WGS) entry which is preliminary data.</text>
</comment>
<evidence type="ECO:0000256" key="8">
    <source>
        <dbReference type="PROSITE-ProRule" id="PRU00169"/>
    </source>
</evidence>
<keyword evidence="4" id="KW-0902">Two-component regulatory system</keyword>
<dbReference type="FunFam" id="3.40.50.300:FF:000006">
    <property type="entry name" value="DNA-binding transcriptional regulator NtrC"/>
    <property type="match status" value="1"/>
</dbReference>
<sequence>MAERTVLVIDDEPGHRLMLGAVLTDKGWRVEEAGGGREGLARLLSVNPDVVLLDMRMPDMDGSAVLAEIMAQRPGLPVIMLTAFGSVGAAVEAMKHGAHDYLTKPVDNDELAAVLERAYDFARLVRENALLREGRSEGPVLVGQSPSMDRLREVIAQVGPAEATVLIQGESGTGKELVAEMLHQASHRSRGPLVRVNCAALPGDLLESELFGYVKGAFTGAVSNKPGRFQLADGGTIFLDEVGELPQALQAKLLRALQERVIEPLGGVKPVPVDVRILAATNRDLKAEAQAGRFREDLYYRLAVLELTIPPLRERPDDIPLLAAHLLRKLGEKNRKQVREPSPAFLDALLSWNWPGNVRELENVLERALILARADTLTPDLLPPQIVRAWGGLGEAAPDQGRTRKDVGADRPSGGGLASLRELGARGSGSLDDVEREAIERALAVHGGHREKTAEALGISRRTLQYKLKKYGLLRR</sequence>
<dbReference type="InterPro" id="IPR003593">
    <property type="entry name" value="AAA+_ATPase"/>
</dbReference>
<dbReference type="RefSeq" id="WP_020887297.1">
    <property type="nucleotide sequence ID" value="NZ_ATHI01000026.1"/>
</dbReference>
<dbReference type="Pfam" id="PF02954">
    <property type="entry name" value="HTH_8"/>
    <property type="match status" value="1"/>
</dbReference>
<dbReference type="PATRIC" id="fig|1121439.3.peg.1960"/>
<dbReference type="GO" id="GO:0006355">
    <property type="term" value="P:regulation of DNA-templated transcription"/>
    <property type="evidence" value="ECO:0007669"/>
    <property type="project" value="InterPro"/>
</dbReference>
<dbReference type="SUPFAM" id="SSF46689">
    <property type="entry name" value="Homeodomain-like"/>
    <property type="match status" value="1"/>
</dbReference>
<dbReference type="FunFam" id="3.40.50.2300:FF:000018">
    <property type="entry name" value="DNA-binding transcriptional regulator NtrC"/>
    <property type="match status" value="1"/>
</dbReference>
<accession>S7T7Q7</accession>
<feature type="domain" description="Response regulatory" evidence="11">
    <location>
        <begin position="5"/>
        <end position="119"/>
    </location>
</feature>
<dbReference type="InterPro" id="IPR002078">
    <property type="entry name" value="Sigma_54_int"/>
</dbReference>
<dbReference type="GO" id="GO:0005524">
    <property type="term" value="F:ATP binding"/>
    <property type="evidence" value="ECO:0007669"/>
    <property type="project" value="UniProtKB-KW"/>
</dbReference>
<dbReference type="GO" id="GO:0043565">
    <property type="term" value="F:sequence-specific DNA binding"/>
    <property type="evidence" value="ECO:0007669"/>
    <property type="project" value="InterPro"/>
</dbReference>
<organism evidence="12 13">
    <name type="scientific">Alkalidesulfovibrio alkalitolerans DSM 16529</name>
    <dbReference type="NCBI Taxonomy" id="1121439"/>
    <lineage>
        <taxon>Bacteria</taxon>
        <taxon>Pseudomonadati</taxon>
        <taxon>Thermodesulfobacteriota</taxon>
        <taxon>Desulfovibrionia</taxon>
        <taxon>Desulfovibrionales</taxon>
        <taxon>Desulfovibrionaceae</taxon>
        <taxon>Alkalidesulfovibrio</taxon>
    </lineage>
</organism>
<dbReference type="PROSITE" id="PS00676">
    <property type="entry name" value="SIGMA54_INTERACT_2"/>
    <property type="match status" value="1"/>
</dbReference>
<keyword evidence="13" id="KW-1185">Reference proteome</keyword>
<keyword evidence="1 8" id="KW-0597">Phosphoprotein</keyword>
<dbReference type="STRING" id="1121439.dsat_0603"/>
<dbReference type="SMART" id="SM00382">
    <property type="entry name" value="AAA"/>
    <property type="match status" value="1"/>
</dbReference>
<feature type="domain" description="Sigma-54 factor interaction" evidence="10">
    <location>
        <begin position="141"/>
        <end position="370"/>
    </location>
</feature>
<dbReference type="Gene3D" id="1.10.8.60">
    <property type="match status" value="1"/>
</dbReference>
<evidence type="ECO:0000256" key="4">
    <source>
        <dbReference type="ARBA" id="ARBA00023012"/>
    </source>
</evidence>
<dbReference type="PRINTS" id="PR01590">
    <property type="entry name" value="HTHFIS"/>
</dbReference>
<keyword evidence="7" id="KW-0804">Transcription</keyword>
<evidence type="ECO:0000256" key="9">
    <source>
        <dbReference type="SAM" id="MobiDB-lite"/>
    </source>
</evidence>
<protein>
    <submittedName>
        <fullName evidence="12">Two component, sigma54 specific, transcriptional regulator, Fis family</fullName>
    </submittedName>
</protein>
<keyword evidence="6" id="KW-0238">DNA-binding</keyword>
<dbReference type="InterPro" id="IPR025943">
    <property type="entry name" value="Sigma_54_int_dom_ATP-bd_2"/>
</dbReference>
<proteinExistence type="predicted"/>
<dbReference type="EMBL" id="ATHI01000026">
    <property type="protein sequence ID" value="EPR33162.1"/>
    <property type="molecule type" value="Genomic_DNA"/>
</dbReference>
<dbReference type="InterPro" id="IPR002197">
    <property type="entry name" value="HTH_Fis"/>
</dbReference>
<dbReference type="Pfam" id="PF00072">
    <property type="entry name" value="Response_reg"/>
    <property type="match status" value="1"/>
</dbReference>
<evidence type="ECO:0000256" key="6">
    <source>
        <dbReference type="ARBA" id="ARBA00023125"/>
    </source>
</evidence>
<dbReference type="InterPro" id="IPR058031">
    <property type="entry name" value="AAA_lid_NorR"/>
</dbReference>
<dbReference type="AlphaFoldDB" id="S7T7Q7"/>
<evidence type="ECO:0000256" key="3">
    <source>
        <dbReference type="ARBA" id="ARBA00022840"/>
    </source>
</evidence>
<gene>
    <name evidence="12" type="ORF">dsat_0603</name>
</gene>
<dbReference type="GO" id="GO:0000160">
    <property type="term" value="P:phosphorelay signal transduction system"/>
    <property type="evidence" value="ECO:0007669"/>
    <property type="project" value="UniProtKB-KW"/>
</dbReference>
<dbReference type="PROSITE" id="PS50045">
    <property type="entry name" value="SIGMA54_INTERACT_4"/>
    <property type="match status" value="1"/>
</dbReference>
<dbReference type="SUPFAM" id="SSF52540">
    <property type="entry name" value="P-loop containing nucleoside triphosphate hydrolases"/>
    <property type="match status" value="1"/>
</dbReference>
<dbReference type="InterPro" id="IPR001789">
    <property type="entry name" value="Sig_transdc_resp-reg_receiver"/>
</dbReference>
<dbReference type="PROSITE" id="PS00675">
    <property type="entry name" value="SIGMA54_INTERACT_1"/>
    <property type="match status" value="1"/>
</dbReference>
<dbReference type="eggNOG" id="COG2204">
    <property type="taxonomic scope" value="Bacteria"/>
</dbReference>
<dbReference type="InterPro" id="IPR025944">
    <property type="entry name" value="Sigma_54_int_dom_CS"/>
</dbReference>
<keyword evidence="3" id="KW-0067">ATP-binding</keyword>
<dbReference type="OrthoDB" id="9763792at2"/>
<dbReference type="SUPFAM" id="SSF52172">
    <property type="entry name" value="CheY-like"/>
    <property type="match status" value="1"/>
</dbReference>
<evidence type="ECO:0000259" key="11">
    <source>
        <dbReference type="PROSITE" id="PS50110"/>
    </source>
</evidence>
<reference evidence="12 13" key="1">
    <citation type="journal article" date="2013" name="Genome Announc.">
        <title>Draft genome sequences for three mercury-methylating, sulfate-reducing bacteria.</title>
        <authorList>
            <person name="Brown S.D."/>
            <person name="Hurt R.A.Jr."/>
            <person name="Gilmour C.C."/>
            <person name="Elias D.A."/>
        </authorList>
    </citation>
    <scope>NUCLEOTIDE SEQUENCE [LARGE SCALE GENOMIC DNA]</scope>
    <source>
        <strain evidence="12 13">DSM 16529</strain>
    </source>
</reference>
<evidence type="ECO:0000259" key="10">
    <source>
        <dbReference type="PROSITE" id="PS50045"/>
    </source>
</evidence>
<dbReference type="Gene3D" id="1.10.10.60">
    <property type="entry name" value="Homeodomain-like"/>
    <property type="match status" value="1"/>
</dbReference>
<dbReference type="PROSITE" id="PS00688">
    <property type="entry name" value="SIGMA54_INTERACT_3"/>
    <property type="match status" value="1"/>
</dbReference>
<evidence type="ECO:0000256" key="2">
    <source>
        <dbReference type="ARBA" id="ARBA00022741"/>
    </source>
</evidence>
<evidence type="ECO:0000313" key="13">
    <source>
        <dbReference type="Proteomes" id="UP000014975"/>
    </source>
</evidence>
<dbReference type="Pfam" id="PF00158">
    <property type="entry name" value="Sigma54_activat"/>
    <property type="match status" value="1"/>
</dbReference>
<dbReference type="Proteomes" id="UP000014975">
    <property type="component" value="Unassembled WGS sequence"/>
</dbReference>
<keyword evidence="2" id="KW-0547">Nucleotide-binding</keyword>
<feature type="region of interest" description="Disordered" evidence="9">
    <location>
        <begin position="397"/>
        <end position="429"/>
    </location>
</feature>